<dbReference type="InterPro" id="IPR013083">
    <property type="entry name" value="Znf_RING/FYVE/PHD"/>
</dbReference>
<dbReference type="GO" id="GO:0019789">
    <property type="term" value="F:SUMO transferase activity"/>
    <property type="evidence" value="ECO:0007669"/>
    <property type="project" value="UniProtKB-ARBA"/>
</dbReference>
<keyword evidence="1" id="KW-0479">Metal-binding</keyword>
<keyword evidence="3" id="KW-0862">Zinc</keyword>
<keyword evidence="8" id="KW-1185">Reference proteome</keyword>
<keyword evidence="2 4" id="KW-0863">Zinc-finger</keyword>
<evidence type="ECO:0000313" key="7">
    <source>
        <dbReference type="EMBL" id="KAL3499295.1"/>
    </source>
</evidence>
<proteinExistence type="predicted"/>
<reference evidence="7 8" key="1">
    <citation type="submission" date="2024-11" db="EMBL/GenBank/DDBJ databases">
        <title>A near-complete genome assembly of Cinchona calisaya.</title>
        <authorList>
            <person name="Lian D.C."/>
            <person name="Zhao X.W."/>
            <person name="Wei L."/>
        </authorList>
    </citation>
    <scope>NUCLEOTIDE SEQUENCE [LARGE SCALE GENOMIC DNA]</scope>
    <source>
        <tissue evidence="7">Nenye</tissue>
    </source>
</reference>
<evidence type="ECO:0000256" key="3">
    <source>
        <dbReference type="ARBA" id="ARBA00022833"/>
    </source>
</evidence>
<feature type="domain" description="SP-RING-type" evidence="6">
    <location>
        <begin position="301"/>
        <end position="382"/>
    </location>
</feature>
<dbReference type="GO" id="GO:0008270">
    <property type="term" value="F:zinc ion binding"/>
    <property type="evidence" value="ECO:0007669"/>
    <property type="project" value="UniProtKB-KW"/>
</dbReference>
<protein>
    <recommendedName>
        <fullName evidence="6">SP-RING-type domain-containing protein</fullName>
    </recommendedName>
</protein>
<dbReference type="EMBL" id="JBJUIK010000016">
    <property type="protein sequence ID" value="KAL3499295.1"/>
    <property type="molecule type" value="Genomic_DNA"/>
</dbReference>
<feature type="region of interest" description="Disordered" evidence="5">
    <location>
        <begin position="673"/>
        <end position="752"/>
    </location>
</feature>
<feature type="compositionally biased region" description="Polar residues" evidence="5">
    <location>
        <begin position="743"/>
        <end position="752"/>
    </location>
</feature>
<evidence type="ECO:0000256" key="1">
    <source>
        <dbReference type="ARBA" id="ARBA00022723"/>
    </source>
</evidence>
<dbReference type="Gene3D" id="3.30.40.10">
    <property type="entry name" value="Zinc/RING finger domain, C3HC4 (zinc finger)"/>
    <property type="match status" value="1"/>
</dbReference>
<name>A0ABD2XYB5_9GENT</name>
<evidence type="ECO:0000256" key="4">
    <source>
        <dbReference type="PROSITE-ProRule" id="PRU00452"/>
    </source>
</evidence>
<comment type="caution">
    <text evidence="7">The sequence shown here is derived from an EMBL/GenBank/DDBJ whole genome shotgun (WGS) entry which is preliminary data.</text>
</comment>
<evidence type="ECO:0000256" key="2">
    <source>
        <dbReference type="ARBA" id="ARBA00022771"/>
    </source>
</evidence>
<dbReference type="GO" id="GO:0016925">
    <property type="term" value="P:protein sumoylation"/>
    <property type="evidence" value="ECO:0007669"/>
    <property type="project" value="UniProtKB-ARBA"/>
</dbReference>
<accession>A0ABD2XYB5</accession>
<dbReference type="Proteomes" id="UP001630127">
    <property type="component" value="Unassembled WGS sequence"/>
</dbReference>
<dbReference type="AlphaFoldDB" id="A0ABD2XYB5"/>
<evidence type="ECO:0000313" key="8">
    <source>
        <dbReference type="Proteomes" id="UP001630127"/>
    </source>
</evidence>
<organism evidence="7 8">
    <name type="scientific">Cinchona calisaya</name>
    <dbReference type="NCBI Taxonomy" id="153742"/>
    <lineage>
        <taxon>Eukaryota</taxon>
        <taxon>Viridiplantae</taxon>
        <taxon>Streptophyta</taxon>
        <taxon>Embryophyta</taxon>
        <taxon>Tracheophyta</taxon>
        <taxon>Spermatophyta</taxon>
        <taxon>Magnoliopsida</taxon>
        <taxon>eudicotyledons</taxon>
        <taxon>Gunneridae</taxon>
        <taxon>Pentapetalae</taxon>
        <taxon>asterids</taxon>
        <taxon>lamiids</taxon>
        <taxon>Gentianales</taxon>
        <taxon>Rubiaceae</taxon>
        <taxon>Cinchonoideae</taxon>
        <taxon>Cinchoneae</taxon>
        <taxon>Cinchona</taxon>
    </lineage>
</organism>
<dbReference type="PROSITE" id="PS51044">
    <property type="entry name" value="ZF_SP_RING"/>
    <property type="match status" value="1"/>
</dbReference>
<dbReference type="CDD" id="cd16650">
    <property type="entry name" value="SP-RING_PIAS-like"/>
    <property type="match status" value="1"/>
</dbReference>
<feature type="region of interest" description="Disordered" evidence="5">
    <location>
        <begin position="908"/>
        <end position="930"/>
    </location>
</feature>
<feature type="compositionally biased region" description="Polar residues" evidence="5">
    <location>
        <begin position="675"/>
        <end position="730"/>
    </location>
</feature>
<dbReference type="Pfam" id="PF02891">
    <property type="entry name" value="zf-MIZ"/>
    <property type="match status" value="1"/>
</dbReference>
<dbReference type="InterPro" id="IPR004181">
    <property type="entry name" value="Znf_MIZ"/>
</dbReference>
<dbReference type="PANTHER" id="PTHR10782:SF4">
    <property type="entry name" value="TONALLI, ISOFORM E"/>
    <property type="match status" value="1"/>
</dbReference>
<gene>
    <name evidence="7" type="ORF">ACH5RR_038388</name>
</gene>
<feature type="region of interest" description="Disordered" evidence="5">
    <location>
        <begin position="804"/>
        <end position="831"/>
    </location>
</feature>
<evidence type="ECO:0000259" key="6">
    <source>
        <dbReference type="PROSITE" id="PS51044"/>
    </source>
</evidence>
<dbReference type="PANTHER" id="PTHR10782">
    <property type="entry name" value="ZINC FINGER MIZ DOMAIN-CONTAINING PROTEIN"/>
    <property type="match status" value="1"/>
</dbReference>
<evidence type="ECO:0000256" key="5">
    <source>
        <dbReference type="SAM" id="MobiDB-lite"/>
    </source>
</evidence>
<feature type="compositionally biased region" description="Polar residues" evidence="5">
    <location>
        <begin position="818"/>
        <end position="827"/>
    </location>
</feature>
<sequence>MTGTAPAPANLAGIGCTSNTEASKVNEYRISAVLDRLAILMQNQTTKNDTVAALNLCLSLARGIDFAIANHEIPSRAPDLPAILKQVCQCKNDALQQTAVMVLMISVKNACQSGWFSHKDSEELSSLANEIASNFCTSMDFITEPSGSQPIIETIMSRFYPRMKMGQILTFLEVKGPGYGAYVKDFGISKHMKHSHEERIRLFVAQTDNIETSLCLVNPSHVNFLLNGEGVDRRTNVFMDTGPQLPTVVTHLLKYGSNLLQAVGQFNGNYIIVVALMTDISKMENPTLQDYVQPAAIIIDPDSEVIEGPSRISLNCPISFKRIRTPIKGYSCKHLQCFDYDNYMDINSKRPSWRCPHCNHHCCFTDIRIDQNMVKVLKEVGENVNDVIISSDGSWKAIMERCDHTKKLQDKFPSAEKDELTQQDSTSFSNALPDLLDLTEIDDVKDTVGTFEAEERKVFPVNSQNQCNIQDMMLRRPMSNTNEVPRNNSSQIEDNFWSGIYLSTIGSGTSNVISHAQTGGTSQTPPSSVLPSPVLTDATLVAPSSEAGEFNANAFLADSVPQIKITSPTALQLQQFQFGNASMSNEYGRSLSIPQNVSRTPVTVQALPAHAPTTVTPRVRQATNTLMENGPLATSWTSALPPVGDAFIGNSSFMHRQQQVSRSHPIVHQVPRMVSCSQQQHSNTLQDRSYYSGRRTGQVSSLQASTRSQCSYQVSSGRSTELLHSSQQRPVSLGTPHPMDQSAGRSQSAQSPATFFCAQSQQGGSQGLSSQAAGGINHQHAPLLSAQRAAQTTRVFQTSRGASFAGNATAPVGGQRGSVGSTSQSVPRSDVSVNLPAEQDWRPTGRMRGSLSGRAYSEALNQYIIQPTQQAQAARPPPNVSASPYFTSAQLQLLMAANRAALQAVNYPSTRPANTSGRSGVLPPQSTGMH</sequence>